<evidence type="ECO:0000313" key="2">
    <source>
        <dbReference type="EMBL" id="PCJ28196.1"/>
    </source>
</evidence>
<feature type="domain" description="PilZ" evidence="1">
    <location>
        <begin position="3"/>
        <end position="88"/>
    </location>
</feature>
<evidence type="ECO:0000313" key="3">
    <source>
        <dbReference type="Proteomes" id="UP000218327"/>
    </source>
</evidence>
<dbReference type="GO" id="GO:0035438">
    <property type="term" value="F:cyclic-di-GMP binding"/>
    <property type="evidence" value="ECO:0007669"/>
    <property type="project" value="InterPro"/>
</dbReference>
<protein>
    <recommendedName>
        <fullName evidence="1">PilZ domain-containing protein</fullName>
    </recommendedName>
</protein>
<evidence type="ECO:0000259" key="1">
    <source>
        <dbReference type="Pfam" id="PF07238"/>
    </source>
</evidence>
<sequence length="123" mass="13987">MIERRQHKRVEVSFWASLKHPLLGTITCDIQDMSISGVSIKLDEELNFFVMMELDVRIHGEGWDETMPALPVRVVRVQAQEIGLQFVESCEEIWAPQDDEFDLAQADLDLGVSAMAEQLGEQV</sequence>
<dbReference type="InterPro" id="IPR009875">
    <property type="entry name" value="PilZ_domain"/>
</dbReference>
<reference evidence="3" key="1">
    <citation type="submission" date="2017-08" db="EMBL/GenBank/DDBJ databases">
        <title>A dynamic microbial community with high functional redundancy inhabits the cold, oxic subseafloor aquifer.</title>
        <authorList>
            <person name="Tully B.J."/>
            <person name="Wheat C.G."/>
            <person name="Glazer B.T."/>
            <person name="Huber J.A."/>
        </authorList>
    </citation>
    <scope>NUCLEOTIDE SEQUENCE [LARGE SCALE GENOMIC DNA]</scope>
</reference>
<dbReference type="EMBL" id="NVVJ01000003">
    <property type="protein sequence ID" value="PCJ28196.1"/>
    <property type="molecule type" value="Genomic_DNA"/>
</dbReference>
<organism evidence="2 3">
    <name type="scientific">SAR86 cluster bacterium</name>
    <dbReference type="NCBI Taxonomy" id="2030880"/>
    <lineage>
        <taxon>Bacteria</taxon>
        <taxon>Pseudomonadati</taxon>
        <taxon>Pseudomonadota</taxon>
        <taxon>Gammaproteobacteria</taxon>
        <taxon>SAR86 cluster</taxon>
    </lineage>
</organism>
<dbReference type="Gene3D" id="2.40.10.220">
    <property type="entry name" value="predicted glycosyltransferase like domains"/>
    <property type="match status" value="1"/>
</dbReference>
<proteinExistence type="predicted"/>
<dbReference type="SUPFAM" id="SSF141371">
    <property type="entry name" value="PilZ domain-like"/>
    <property type="match status" value="1"/>
</dbReference>
<accession>A0A2A5BB03</accession>
<dbReference type="Pfam" id="PF07238">
    <property type="entry name" value="PilZ"/>
    <property type="match status" value="1"/>
</dbReference>
<gene>
    <name evidence="2" type="ORF">COA96_01425</name>
</gene>
<name>A0A2A5BB03_9GAMM</name>
<comment type="caution">
    <text evidence="2">The sequence shown here is derived from an EMBL/GenBank/DDBJ whole genome shotgun (WGS) entry which is preliminary data.</text>
</comment>
<dbReference type="Proteomes" id="UP000218327">
    <property type="component" value="Unassembled WGS sequence"/>
</dbReference>
<dbReference type="AlphaFoldDB" id="A0A2A5BB03"/>